<accession>A0A5C7J7C6</accession>
<proteinExistence type="predicted"/>
<reference evidence="1 2" key="1">
    <citation type="submission" date="2018-09" db="EMBL/GenBank/DDBJ databases">
        <title>Metagenome Assembled Genomes from an Advanced Water Purification Facility.</title>
        <authorList>
            <person name="Stamps B.W."/>
            <person name="Spear J.R."/>
        </authorList>
    </citation>
    <scope>NUCLEOTIDE SEQUENCE [LARGE SCALE GENOMIC DNA]</scope>
    <source>
        <strain evidence="1">Bin_63_2</strain>
    </source>
</reference>
<comment type="caution">
    <text evidence="1">The sequence shown here is derived from an EMBL/GenBank/DDBJ whole genome shotgun (WGS) entry which is preliminary data.</text>
</comment>
<organism evidence="1 2">
    <name type="scientific">Candidatus Dojkabacteria bacterium</name>
    <dbReference type="NCBI Taxonomy" id="2099670"/>
    <lineage>
        <taxon>Bacteria</taxon>
        <taxon>Candidatus Dojkabacteria</taxon>
    </lineage>
</organism>
<evidence type="ECO:0000313" key="1">
    <source>
        <dbReference type="EMBL" id="TXG76842.1"/>
    </source>
</evidence>
<sequence>MMLYRFEHEYNTGINSPKSATLSRGEFGEVRVFDLTGCTSDCGNIEEITSVSITRKFIPNDEDGCVCSPSPIMDSVTIACTCVPYCDIVLMVERRAKDIAYNYSSHDKKLYIYVPKTFYDEDNQQALFMIHLRWRRAVRYVSNLTDNVDVPDEYQTLLNAMVLNAFYEMVRNEAAPKYLQLSLQSESARFGLDSCILPPPKEAKPKTTVDANGIVCKPCNS</sequence>
<evidence type="ECO:0000313" key="2">
    <source>
        <dbReference type="Proteomes" id="UP000321026"/>
    </source>
</evidence>
<name>A0A5C7J7C6_9BACT</name>
<dbReference type="Proteomes" id="UP000321026">
    <property type="component" value="Unassembled WGS sequence"/>
</dbReference>
<gene>
    <name evidence="1" type="ORF">E6Q11_03930</name>
</gene>
<dbReference type="EMBL" id="SSDS01000062">
    <property type="protein sequence ID" value="TXG76842.1"/>
    <property type="molecule type" value="Genomic_DNA"/>
</dbReference>
<protein>
    <submittedName>
        <fullName evidence="1">Uncharacterized protein</fullName>
    </submittedName>
</protein>
<dbReference type="AlphaFoldDB" id="A0A5C7J7C6"/>